<sequence>MDGVTTAIILGAGASYCYEDGKSNFPTQENIVGKLLAGIDTNSGEGAPTFSTDTGLKHSFQLGQYLRKRFNIPEDPSKKMAKTDFWTILQEKGFTLESLYSVLENDIRSADKGWWILEDFEAIIRSSVTEPNTMREPNKVCKYHKMLCEALEPGDFIINFNWDSLMADALLFHSHFWFPTTGLGISNVFPLMRKGQKSLQISSLIQLFHVHGAIFLFEWDHKTDNSGQPTTLYLGPKSYSRMSSVARLLGVEHNKNGGTTKITRKASDEEIRRNTLGHIFFKDEWFKPIFMPPSRYKELYKHWYPTVMRRRIHSLLPLTQKIIIAGYSFPEADIDHLGKLFVKDVIRPDLELKVINPSNQEKHFQKRVKEVFPQVEKLDCSIQDFREYCKSLPTSFTYDD</sequence>
<protein>
    <recommendedName>
        <fullName evidence="3">SIR2-like domain-containing protein</fullName>
    </recommendedName>
</protein>
<comment type="caution">
    <text evidence="1">The sequence shown here is derived from an EMBL/GenBank/DDBJ whole genome shotgun (WGS) entry which is preliminary data.</text>
</comment>
<reference evidence="1 2" key="1">
    <citation type="submission" date="2020-08" db="EMBL/GenBank/DDBJ databases">
        <title>Bridging the membrane lipid divide: bacteria of the FCB group superphylum have the potential to synthesize archaeal ether lipids.</title>
        <authorList>
            <person name="Villanueva L."/>
            <person name="Von Meijenfeldt F.A.B."/>
            <person name="Westbye A.B."/>
            <person name="Yadav S."/>
            <person name="Hopmans E.C."/>
            <person name="Dutilh B.E."/>
            <person name="Sinninghe Damste J.S."/>
        </authorList>
    </citation>
    <scope>NUCLEOTIDE SEQUENCE [LARGE SCALE GENOMIC DNA]</scope>
    <source>
        <strain evidence="1">NIOZ-UU17</strain>
    </source>
</reference>
<evidence type="ECO:0000313" key="2">
    <source>
        <dbReference type="Proteomes" id="UP000605201"/>
    </source>
</evidence>
<evidence type="ECO:0000313" key="1">
    <source>
        <dbReference type="EMBL" id="MBC8433083.1"/>
    </source>
</evidence>
<gene>
    <name evidence="1" type="ORF">H8D96_14320</name>
</gene>
<proteinExistence type="predicted"/>
<dbReference type="AlphaFoldDB" id="A0A8J6P2A1"/>
<organism evidence="1 2">
    <name type="scientific">Candidatus Desulfatibia vada</name>
    <dbReference type="NCBI Taxonomy" id="2841696"/>
    <lineage>
        <taxon>Bacteria</taxon>
        <taxon>Pseudomonadati</taxon>
        <taxon>Thermodesulfobacteriota</taxon>
        <taxon>Desulfobacteria</taxon>
        <taxon>Desulfobacterales</taxon>
        <taxon>Desulfobacterales incertae sedis</taxon>
        <taxon>Candidatus Desulfatibia</taxon>
    </lineage>
</organism>
<accession>A0A8J6P2A1</accession>
<dbReference type="Proteomes" id="UP000605201">
    <property type="component" value="Unassembled WGS sequence"/>
</dbReference>
<name>A0A8J6P2A1_9BACT</name>
<dbReference type="EMBL" id="JACNIG010000268">
    <property type="protein sequence ID" value="MBC8433083.1"/>
    <property type="molecule type" value="Genomic_DNA"/>
</dbReference>
<evidence type="ECO:0008006" key="3">
    <source>
        <dbReference type="Google" id="ProtNLM"/>
    </source>
</evidence>